<dbReference type="PIRSF" id="PIRSF005353">
    <property type="entry name" value="PbuG"/>
    <property type="match status" value="1"/>
</dbReference>
<protein>
    <submittedName>
        <fullName evidence="10">Putative MFS transporter, AGZA family, xanthine/uracil permease</fullName>
    </submittedName>
</protein>
<dbReference type="PANTHER" id="PTHR43337:SF1">
    <property type="entry name" value="XANTHINE_URACIL PERMEASE C887.17-RELATED"/>
    <property type="match status" value="1"/>
</dbReference>
<evidence type="ECO:0000256" key="9">
    <source>
        <dbReference type="SAM" id="Phobius"/>
    </source>
</evidence>
<dbReference type="STRING" id="1147123.SAMN05443428_12624"/>
<organism evidence="10 11">
    <name type="scientific">Caloramator quimbayensis</name>
    <dbReference type="NCBI Taxonomy" id="1147123"/>
    <lineage>
        <taxon>Bacteria</taxon>
        <taxon>Bacillati</taxon>
        <taxon>Bacillota</taxon>
        <taxon>Clostridia</taxon>
        <taxon>Eubacteriales</taxon>
        <taxon>Clostridiaceae</taxon>
        <taxon>Caloramator</taxon>
    </lineage>
</organism>
<dbReference type="InterPro" id="IPR006043">
    <property type="entry name" value="NCS2"/>
</dbReference>
<evidence type="ECO:0000256" key="5">
    <source>
        <dbReference type="ARBA" id="ARBA00022692"/>
    </source>
</evidence>
<comment type="subcellular location">
    <subcellularLocation>
        <location evidence="1 8">Cell membrane</location>
        <topology evidence="1 8">Multi-pass membrane protein</topology>
    </subcellularLocation>
</comment>
<gene>
    <name evidence="10" type="ORF">SAMN05443428_12624</name>
</gene>
<reference evidence="11" key="1">
    <citation type="submission" date="2017-02" db="EMBL/GenBank/DDBJ databases">
        <authorList>
            <person name="Varghese N."/>
            <person name="Submissions S."/>
        </authorList>
    </citation>
    <scope>NUCLEOTIDE SEQUENCE [LARGE SCALE GENOMIC DNA]</scope>
    <source>
        <strain evidence="11">USBA 833</strain>
    </source>
</reference>
<keyword evidence="3 8" id="KW-0813">Transport</keyword>
<feature type="transmembrane region" description="Helical" evidence="9">
    <location>
        <begin position="407"/>
        <end position="431"/>
    </location>
</feature>
<comment type="similarity">
    <text evidence="2 8">Belongs to the nucleobase:cation symporter-2 (NCS2) (TC 2.A.40) family. Azg-like subfamily.</text>
</comment>
<feature type="transmembrane region" description="Helical" evidence="9">
    <location>
        <begin position="64"/>
        <end position="84"/>
    </location>
</feature>
<evidence type="ECO:0000256" key="3">
    <source>
        <dbReference type="ARBA" id="ARBA00022448"/>
    </source>
</evidence>
<feature type="transmembrane region" description="Helical" evidence="9">
    <location>
        <begin position="35"/>
        <end position="52"/>
    </location>
</feature>
<name>A0A1T4Y7T6_9CLOT</name>
<feature type="transmembrane region" description="Helical" evidence="9">
    <location>
        <begin position="443"/>
        <end position="460"/>
    </location>
</feature>
<feature type="transmembrane region" description="Helical" evidence="9">
    <location>
        <begin position="145"/>
        <end position="164"/>
    </location>
</feature>
<proteinExistence type="inferred from homology"/>
<evidence type="ECO:0000256" key="2">
    <source>
        <dbReference type="ARBA" id="ARBA00005697"/>
    </source>
</evidence>
<dbReference type="EMBL" id="FUYH01000026">
    <property type="protein sequence ID" value="SKA97770.1"/>
    <property type="molecule type" value="Genomic_DNA"/>
</dbReference>
<evidence type="ECO:0000256" key="7">
    <source>
        <dbReference type="ARBA" id="ARBA00023136"/>
    </source>
</evidence>
<dbReference type="GO" id="GO:0005886">
    <property type="term" value="C:plasma membrane"/>
    <property type="evidence" value="ECO:0007669"/>
    <property type="project" value="UniProtKB-SubCell"/>
</dbReference>
<keyword evidence="7 8" id="KW-0472">Membrane</keyword>
<feature type="transmembrane region" description="Helical" evidence="9">
    <location>
        <begin position="209"/>
        <end position="229"/>
    </location>
</feature>
<keyword evidence="6 8" id="KW-1133">Transmembrane helix</keyword>
<feature type="transmembrane region" description="Helical" evidence="9">
    <location>
        <begin position="268"/>
        <end position="294"/>
    </location>
</feature>
<feature type="transmembrane region" description="Helical" evidence="9">
    <location>
        <begin position="236"/>
        <end position="256"/>
    </location>
</feature>
<accession>A0A1T4Y7T6</accession>
<evidence type="ECO:0000256" key="8">
    <source>
        <dbReference type="PIRNR" id="PIRNR005353"/>
    </source>
</evidence>
<dbReference type="AlphaFoldDB" id="A0A1T4Y7T6"/>
<feature type="transmembrane region" description="Helical" evidence="9">
    <location>
        <begin position="185"/>
        <end position="203"/>
    </location>
</feature>
<evidence type="ECO:0000313" key="10">
    <source>
        <dbReference type="EMBL" id="SKA97770.1"/>
    </source>
</evidence>
<evidence type="ECO:0000256" key="1">
    <source>
        <dbReference type="ARBA" id="ARBA00004651"/>
    </source>
</evidence>
<evidence type="ECO:0000313" key="11">
    <source>
        <dbReference type="Proteomes" id="UP000190105"/>
    </source>
</evidence>
<dbReference type="Proteomes" id="UP000190105">
    <property type="component" value="Unassembled WGS sequence"/>
</dbReference>
<evidence type="ECO:0000256" key="4">
    <source>
        <dbReference type="ARBA" id="ARBA00022475"/>
    </source>
</evidence>
<feature type="transmembrane region" description="Helical" evidence="9">
    <location>
        <begin position="356"/>
        <end position="387"/>
    </location>
</feature>
<feature type="transmembrane region" description="Helical" evidence="9">
    <location>
        <begin position="314"/>
        <end position="336"/>
    </location>
</feature>
<dbReference type="Pfam" id="PF00860">
    <property type="entry name" value="Xan_ur_permease"/>
    <property type="match status" value="1"/>
</dbReference>
<keyword evidence="5 8" id="KW-0812">Transmembrane</keyword>
<dbReference type="InterPro" id="IPR026033">
    <property type="entry name" value="Azg-like_bact_archaea"/>
</dbReference>
<dbReference type="GO" id="GO:0005345">
    <property type="term" value="F:purine nucleobase transmembrane transporter activity"/>
    <property type="evidence" value="ECO:0007669"/>
    <property type="project" value="TreeGrafter"/>
</dbReference>
<keyword evidence="11" id="KW-1185">Reference proteome</keyword>
<dbReference type="InterPro" id="IPR045018">
    <property type="entry name" value="Azg-like"/>
</dbReference>
<feature type="transmembrane region" description="Helical" evidence="9">
    <location>
        <begin position="115"/>
        <end position="133"/>
    </location>
</feature>
<sequence length="461" mass="49108">MSTKTQPMKANLDNRGFFDKYFKLQENNTSVKTEVIAGLTTFLTMAYIIAVNPSFLSTTGMDKGALVTATCIAAGVTTIIMGLYANLPFALASGMGLNAFFAFTVCGAMKVSWQVALTAVFLEGIIFIILSLTKVREAVVNAIPNSLKLAVSAGIGLFIAFIGFEDAKMIVLNEATLVTLGKMTDPRVIICIIGVIIIGVLVHKNVKGAILWGIITCSVLAWLYAVVIGPENAAKLYGIYLPSAAFSVYGIGPIAGKLDFSFFNDSKALLNFLSIMITFLFVDFFDTVGTLVGVASKANMFDKDGKVLRANKALLTDAIGTTLGSLVGVSTVTTYVESSAGVVEGGRTGLTAVTTGVLFLLSIVFAPIFMAIPGCATAPALIIVGLFMLQNVVKIDFFDYTEAIPAFLAIILMPLTYSIANGLMFGVVAYVVFNLLGGKKEKISGTMYILAFLFILKMIFM</sequence>
<dbReference type="PANTHER" id="PTHR43337">
    <property type="entry name" value="XANTHINE/URACIL PERMEASE C887.17-RELATED"/>
    <property type="match status" value="1"/>
</dbReference>
<evidence type="ECO:0000256" key="6">
    <source>
        <dbReference type="ARBA" id="ARBA00022989"/>
    </source>
</evidence>
<keyword evidence="4 8" id="KW-1003">Cell membrane</keyword>